<feature type="chain" id="PRO_5001777818" evidence="1">
    <location>
        <begin position="26"/>
        <end position="135"/>
    </location>
</feature>
<dbReference type="AlphaFoldDB" id="A0A084JZH7"/>
<reference evidence="3 5" key="1">
    <citation type="submission" date="2014-07" db="EMBL/GenBank/DDBJ databases">
        <title>Draft genome sequence of Nonlabens ulvanivorans, an ulvan degrading bacterium.</title>
        <authorList>
            <person name="Kopel M."/>
            <person name="Helbert W."/>
            <person name="Henrissat B."/>
            <person name="Doniger T."/>
            <person name="Banin E."/>
        </authorList>
    </citation>
    <scope>NUCLEOTIDE SEQUENCE [LARGE SCALE GENOMIC DNA]</scope>
    <source>
        <strain evidence="3 5">PLR</strain>
    </source>
</reference>
<name>A0A084JZH7_NONUL</name>
<feature type="signal peptide" evidence="1">
    <location>
        <begin position="1"/>
        <end position="25"/>
    </location>
</feature>
<organism evidence="3 5">
    <name type="scientific">Nonlabens ulvanivorans</name>
    <name type="common">Persicivirga ulvanivorans</name>
    <dbReference type="NCBI Taxonomy" id="906888"/>
    <lineage>
        <taxon>Bacteria</taxon>
        <taxon>Pseudomonadati</taxon>
        <taxon>Bacteroidota</taxon>
        <taxon>Flavobacteriia</taxon>
        <taxon>Flavobacteriales</taxon>
        <taxon>Flavobacteriaceae</taxon>
        <taxon>Nonlabens</taxon>
    </lineage>
</organism>
<dbReference type="InterPro" id="IPR001763">
    <property type="entry name" value="Rhodanese-like_dom"/>
</dbReference>
<accession>A0A084JZH7</accession>
<dbReference type="RefSeq" id="WP_036579496.1">
    <property type="nucleotide sequence ID" value="NZ_JPJI01000012.1"/>
</dbReference>
<evidence type="ECO:0000313" key="5">
    <source>
        <dbReference type="Proteomes" id="UP000028531"/>
    </source>
</evidence>
<evidence type="ECO:0000313" key="6">
    <source>
        <dbReference type="Proteomes" id="UP000239997"/>
    </source>
</evidence>
<evidence type="ECO:0000313" key="3">
    <source>
        <dbReference type="EMBL" id="KEZ94361.1"/>
    </source>
</evidence>
<reference evidence="4 6" key="2">
    <citation type="submission" date="2018-03" db="EMBL/GenBank/DDBJ databases">
        <title>Genomic Encyclopedia of Archaeal and Bacterial Type Strains, Phase II (KMG-II): from individual species to whole genera.</title>
        <authorList>
            <person name="Goeker M."/>
        </authorList>
    </citation>
    <scope>NUCLEOTIDE SEQUENCE [LARGE SCALE GENOMIC DNA]</scope>
    <source>
        <strain evidence="4 6">DSM 22727</strain>
    </source>
</reference>
<dbReference type="InterPro" id="IPR050229">
    <property type="entry name" value="GlpE_sulfurtransferase"/>
</dbReference>
<dbReference type="Proteomes" id="UP000239997">
    <property type="component" value="Unassembled WGS sequence"/>
</dbReference>
<dbReference type="PROSITE" id="PS50206">
    <property type="entry name" value="RHODANESE_3"/>
    <property type="match status" value="1"/>
</dbReference>
<dbReference type="InterPro" id="IPR036873">
    <property type="entry name" value="Rhodanese-like_dom_sf"/>
</dbReference>
<keyword evidence="6" id="KW-1185">Reference proteome</keyword>
<dbReference type="Gene3D" id="3.40.250.10">
    <property type="entry name" value="Rhodanese-like domain"/>
    <property type="match status" value="1"/>
</dbReference>
<dbReference type="EMBL" id="PVNA01000007">
    <property type="protein sequence ID" value="PRX12252.1"/>
    <property type="molecule type" value="Genomic_DNA"/>
</dbReference>
<dbReference type="CDD" id="cd00158">
    <property type="entry name" value="RHOD"/>
    <property type="match status" value="1"/>
</dbReference>
<comment type="caution">
    <text evidence="3">The sequence shown here is derived from an EMBL/GenBank/DDBJ whole genome shotgun (WGS) entry which is preliminary data.</text>
</comment>
<dbReference type="SMART" id="SM00450">
    <property type="entry name" value="RHOD"/>
    <property type="match status" value="1"/>
</dbReference>
<dbReference type="Pfam" id="PF00581">
    <property type="entry name" value="Rhodanese"/>
    <property type="match status" value="1"/>
</dbReference>
<feature type="domain" description="Rhodanese" evidence="2">
    <location>
        <begin position="41"/>
        <end position="131"/>
    </location>
</feature>
<evidence type="ECO:0000256" key="1">
    <source>
        <dbReference type="SAM" id="SignalP"/>
    </source>
</evidence>
<evidence type="ECO:0000313" key="4">
    <source>
        <dbReference type="EMBL" id="PRX12252.1"/>
    </source>
</evidence>
<sequence>MKKLILLFSLICTIALTQSCFEAKAGTVELVSSEEAADIIKSQSAQLVDVRSKVEYDAGHIAGAINIPVDSENLNEIIAGLNDKEPVLVYCNGGRQSAQCAKILEDKGFIKIFDLDGGLSKWTTSGREIVLKTNE</sequence>
<dbReference type="PANTHER" id="PTHR43031:SF1">
    <property type="entry name" value="PYRIDINE NUCLEOTIDE-DISULPHIDE OXIDOREDUCTASE"/>
    <property type="match status" value="1"/>
</dbReference>
<gene>
    <name evidence="3" type="ORF">IL45_01710</name>
    <name evidence="4" type="ORF">LY02_02663</name>
</gene>
<dbReference type="SUPFAM" id="SSF52821">
    <property type="entry name" value="Rhodanese/Cell cycle control phosphatase"/>
    <property type="match status" value="1"/>
</dbReference>
<dbReference type="EMBL" id="JPJI01000012">
    <property type="protein sequence ID" value="KEZ94361.1"/>
    <property type="molecule type" value="Genomic_DNA"/>
</dbReference>
<evidence type="ECO:0000259" key="2">
    <source>
        <dbReference type="PROSITE" id="PS50206"/>
    </source>
</evidence>
<proteinExistence type="predicted"/>
<dbReference type="OrthoDB" id="9808735at2"/>
<dbReference type="PROSITE" id="PS51257">
    <property type="entry name" value="PROKAR_LIPOPROTEIN"/>
    <property type="match status" value="1"/>
</dbReference>
<keyword evidence="1" id="KW-0732">Signal</keyword>
<dbReference type="Proteomes" id="UP000028531">
    <property type="component" value="Unassembled WGS sequence"/>
</dbReference>
<dbReference type="PANTHER" id="PTHR43031">
    <property type="entry name" value="FAD-DEPENDENT OXIDOREDUCTASE"/>
    <property type="match status" value="1"/>
</dbReference>
<protein>
    <submittedName>
        <fullName evidence="4">Rhodanese-related sulfurtransferase</fullName>
    </submittedName>
</protein>